<comment type="function">
    <text evidence="8">Essential component of the vacuolar proton pump (V-ATPase), a multimeric enzyme that catalyzes the translocation of protons across the membranes. Required for assembly and activity of the V-ATPase.</text>
</comment>
<dbReference type="GO" id="GO:0033179">
    <property type="term" value="C:proton-transporting V-type ATPase, V0 domain"/>
    <property type="evidence" value="ECO:0007669"/>
    <property type="project" value="InterPro"/>
</dbReference>
<dbReference type="PANTHER" id="PTHR11629:SF110">
    <property type="entry name" value="V-TYPE PROTON ATPASE SUBUNIT A2"/>
    <property type="match status" value="1"/>
</dbReference>
<evidence type="ECO:0000256" key="7">
    <source>
        <dbReference type="ARBA" id="ARBA00023136"/>
    </source>
</evidence>
<evidence type="ECO:0000313" key="10">
    <source>
        <dbReference type="Proteomes" id="UP000032141"/>
    </source>
</evidence>
<keyword evidence="7 8" id="KW-0472">Membrane</keyword>
<dbReference type="GO" id="GO:0016471">
    <property type="term" value="C:vacuolar proton-transporting V-type ATPase complex"/>
    <property type="evidence" value="ECO:0007669"/>
    <property type="project" value="TreeGrafter"/>
</dbReference>
<dbReference type="Gramene" id="Bo2g024320.1">
    <property type="protein sequence ID" value="Bo2g024320.1"/>
    <property type="gene ID" value="Bo2g024320"/>
</dbReference>
<comment type="caution">
    <text evidence="8">Lacks conserved residue(s) required for the propagation of feature annotation.</text>
</comment>
<evidence type="ECO:0000256" key="1">
    <source>
        <dbReference type="ARBA" id="ARBA00004141"/>
    </source>
</evidence>
<dbReference type="GO" id="GO:0007035">
    <property type="term" value="P:vacuolar acidification"/>
    <property type="evidence" value="ECO:0007669"/>
    <property type="project" value="TreeGrafter"/>
</dbReference>
<reference evidence="9" key="2">
    <citation type="submission" date="2015-03" db="UniProtKB">
        <authorList>
            <consortium name="EnsemblPlants"/>
        </authorList>
    </citation>
    <scope>IDENTIFICATION</scope>
</reference>
<proteinExistence type="inferred from homology"/>
<dbReference type="eggNOG" id="KOG2189">
    <property type="taxonomic scope" value="Eukaryota"/>
</dbReference>
<keyword evidence="8" id="KW-0375">Hydrogen ion transport</keyword>
<dbReference type="GO" id="GO:0046961">
    <property type="term" value="F:proton-transporting ATPase activity, rotational mechanism"/>
    <property type="evidence" value="ECO:0007669"/>
    <property type="project" value="InterPro"/>
</dbReference>
<evidence type="ECO:0000256" key="3">
    <source>
        <dbReference type="ARBA" id="ARBA00022448"/>
    </source>
</evidence>
<dbReference type="STRING" id="109376.A0A0D3AKK6"/>
<dbReference type="Pfam" id="PF01496">
    <property type="entry name" value="V_ATPase_I"/>
    <property type="match status" value="1"/>
</dbReference>
<feature type="transmembrane region" description="Helical" evidence="8">
    <location>
        <begin position="362"/>
        <end position="386"/>
    </location>
</feature>
<evidence type="ECO:0000256" key="4">
    <source>
        <dbReference type="ARBA" id="ARBA00022692"/>
    </source>
</evidence>
<dbReference type="Proteomes" id="UP000032141">
    <property type="component" value="Chromosome C2"/>
</dbReference>
<keyword evidence="3 8" id="KW-0813">Transport</keyword>
<name>A0A0D3AKK6_BRAOL</name>
<reference evidence="9 10" key="1">
    <citation type="journal article" date="2014" name="Genome Biol.">
        <title>Transcriptome and methylome profiling reveals relics of genome dominance in the mesopolyploid Brassica oleracea.</title>
        <authorList>
            <person name="Parkin I.A."/>
            <person name="Koh C."/>
            <person name="Tang H."/>
            <person name="Robinson S.J."/>
            <person name="Kagale S."/>
            <person name="Clarke W.E."/>
            <person name="Town C.D."/>
            <person name="Nixon J."/>
            <person name="Krishnakumar V."/>
            <person name="Bidwell S.L."/>
            <person name="Denoeud F."/>
            <person name="Belcram H."/>
            <person name="Links M.G."/>
            <person name="Just J."/>
            <person name="Clarke C."/>
            <person name="Bender T."/>
            <person name="Huebert T."/>
            <person name="Mason A.S."/>
            <person name="Pires J.C."/>
            <person name="Barker G."/>
            <person name="Moore J."/>
            <person name="Walley P.G."/>
            <person name="Manoli S."/>
            <person name="Batley J."/>
            <person name="Edwards D."/>
            <person name="Nelson M.N."/>
            <person name="Wang X."/>
            <person name="Paterson A.H."/>
            <person name="King G."/>
            <person name="Bancroft I."/>
            <person name="Chalhoub B."/>
            <person name="Sharpe A.G."/>
        </authorList>
    </citation>
    <scope>NUCLEOTIDE SEQUENCE</scope>
    <source>
        <strain evidence="9 10">cv. TO1000</strain>
    </source>
</reference>
<comment type="similarity">
    <text evidence="2 8">Belongs to the V-ATPase 116 kDa subunit family.</text>
</comment>
<evidence type="ECO:0000256" key="6">
    <source>
        <dbReference type="ARBA" id="ARBA00023065"/>
    </source>
</evidence>
<keyword evidence="10" id="KW-1185">Reference proteome</keyword>
<dbReference type="GO" id="GO:0051117">
    <property type="term" value="F:ATPase binding"/>
    <property type="evidence" value="ECO:0007669"/>
    <property type="project" value="TreeGrafter"/>
</dbReference>
<comment type="subcellular location">
    <subcellularLocation>
        <location evidence="1">Membrane</location>
        <topology evidence="1">Multi-pass membrane protein</topology>
    </subcellularLocation>
</comment>
<dbReference type="InterPro" id="IPR002490">
    <property type="entry name" value="V-ATPase_116kDa_su"/>
</dbReference>
<evidence type="ECO:0000256" key="5">
    <source>
        <dbReference type="ARBA" id="ARBA00022989"/>
    </source>
</evidence>
<protein>
    <recommendedName>
        <fullName evidence="8">V-type proton ATPase subunit a</fullName>
    </recommendedName>
</protein>
<dbReference type="EnsemblPlants" id="Bo2g024320.1">
    <property type="protein sequence ID" value="Bo2g024320.1"/>
    <property type="gene ID" value="Bo2g024320"/>
</dbReference>
<organism evidence="9 10">
    <name type="scientific">Brassica oleracea var. oleracea</name>
    <dbReference type="NCBI Taxonomy" id="109376"/>
    <lineage>
        <taxon>Eukaryota</taxon>
        <taxon>Viridiplantae</taxon>
        <taxon>Streptophyta</taxon>
        <taxon>Embryophyta</taxon>
        <taxon>Tracheophyta</taxon>
        <taxon>Spermatophyta</taxon>
        <taxon>Magnoliopsida</taxon>
        <taxon>eudicotyledons</taxon>
        <taxon>Gunneridae</taxon>
        <taxon>Pentapetalae</taxon>
        <taxon>rosids</taxon>
        <taxon>malvids</taxon>
        <taxon>Brassicales</taxon>
        <taxon>Brassicaceae</taxon>
        <taxon>Brassiceae</taxon>
        <taxon>Brassica</taxon>
    </lineage>
</organism>
<evidence type="ECO:0000256" key="2">
    <source>
        <dbReference type="ARBA" id="ARBA00009904"/>
    </source>
</evidence>
<keyword evidence="6 8" id="KW-0406">Ion transport</keyword>
<evidence type="ECO:0000313" key="9">
    <source>
        <dbReference type="EnsemblPlants" id="Bo2g024320.1"/>
    </source>
</evidence>
<keyword evidence="5 8" id="KW-1133">Transmembrane helix</keyword>
<dbReference type="HOGENOM" id="CLU_699422_0_0_1"/>
<keyword evidence="4 8" id="KW-0812">Transmembrane</keyword>
<accession>A0A0D3AKK6</accession>
<dbReference type="AlphaFoldDB" id="A0A0D3AKK6"/>
<dbReference type="PANTHER" id="PTHR11629">
    <property type="entry name" value="VACUOLAR PROTON ATPASES"/>
    <property type="match status" value="1"/>
</dbReference>
<evidence type="ECO:0000256" key="8">
    <source>
        <dbReference type="RuleBase" id="RU361189"/>
    </source>
</evidence>
<sequence>ARLRARAVAGGSRFSVKAVRFLVSLSSPSSPRFALPELWFNPHPEALTRGGGYESSVVAGSCLREVIGFFSIVSSVLSTGAEGFQSLASPALVDLSGGLVFGPGQKVEEKWFRWRLSGFELRRNEGFGGGATAASRFGDGQVEAKATRGALMIKFQHASRLLDAWAKRRRPARLGLSCLVWAVGRVACWIHALREIPGTFLSSLLVSSDRWVGYVCAYTVSIHGKLAELKTTIRDGLDHRKILLETIGDKFEQWNLKVRKEKAFYHTLNMLSLDVTKKCLVGEGWSPLFAVPEIQEALQRAAVDSNSQVGSIFQVLRTKEMPATFFRTNKFTTAFQEIVDAYGVAKYQEANPTVFTIVTFPFLFAVMFGDWGHGICLLLATMYLILREKKLSSQS</sequence>